<dbReference type="FunFam" id="3.90.850.10:FF:000003">
    <property type="entry name" value="Fumarylacetoacetate hydrolase domain-containing 1"/>
    <property type="match status" value="1"/>
</dbReference>
<dbReference type="InterPro" id="IPR036663">
    <property type="entry name" value="Fumarylacetoacetase_C_sf"/>
</dbReference>
<protein>
    <submittedName>
        <fullName evidence="5">DEBR0S1_26940g1_1</fullName>
    </submittedName>
</protein>
<dbReference type="Proteomes" id="UP000478008">
    <property type="component" value="Unassembled WGS sequence"/>
</dbReference>
<dbReference type="PANTHER" id="PTHR11820">
    <property type="entry name" value="ACYLPYRUVASE"/>
    <property type="match status" value="1"/>
</dbReference>
<dbReference type="GO" id="GO:0005739">
    <property type="term" value="C:mitochondrion"/>
    <property type="evidence" value="ECO:0007669"/>
    <property type="project" value="TreeGrafter"/>
</dbReference>
<evidence type="ECO:0000313" key="7">
    <source>
        <dbReference type="Proteomes" id="UP000568158"/>
    </source>
</evidence>
<comment type="similarity">
    <text evidence="1">Belongs to the FAH family.</text>
</comment>
<dbReference type="Proteomes" id="UP000568158">
    <property type="component" value="Unassembled WGS sequence"/>
</dbReference>
<evidence type="ECO:0000256" key="1">
    <source>
        <dbReference type="ARBA" id="ARBA00010211"/>
    </source>
</evidence>
<organism evidence="5 6">
    <name type="scientific">Dekkera bruxellensis</name>
    <name type="common">Brettanomyces custersii</name>
    <dbReference type="NCBI Taxonomy" id="5007"/>
    <lineage>
        <taxon>Eukaryota</taxon>
        <taxon>Fungi</taxon>
        <taxon>Dikarya</taxon>
        <taxon>Ascomycota</taxon>
        <taxon>Saccharomycotina</taxon>
        <taxon>Pichiomycetes</taxon>
        <taxon>Pichiales</taxon>
        <taxon>Pichiaceae</taxon>
        <taxon>Brettanomyces</taxon>
    </lineage>
</organism>
<reference evidence="4 7" key="2">
    <citation type="journal article" date="2020" name="Appl. Microbiol. Biotechnol.">
        <title>Targeted gene deletion in Brettanomyces bruxellensis with an expression-free CRISPR-Cas9 system.</title>
        <authorList>
            <person name="Varela C."/>
            <person name="Bartel C."/>
            <person name="Onetto C."/>
            <person name="Borneman A."/>
        </authorList>
    </citation>
    <scope>NUCLEOTIDE SEQUENCE [LARGE SCALE GENOMIC DNA]</scope>
    <source>
        <strain evidence="4 7">AWRI1613</strain>
    </source>
</reference>
<evidence type="ECO:0000313" key="5">
    <source>
        <dbReference type="EMBL" id="VUG16837.1"/>
    </source>
</evidence>
<keyword evidence="6" id="KW-1185">Reference proteome</keyword>
<evidence type="ECO:0000256" key="2">
    <source>
        <dbReference type="ARBA" id="ARBA00022723"/>
    </source>
</evidence>
<dbReference type="Gene3D" id="3.90.850.10">
    <property type="entry name" value="Fumarylacetoacetase-like, C-terminal domain"/>
    <property type="match status" value="1"/>
</dbReference>
<name>A0A7D9CVP3_DEKBR</name>
<dbReference type="AlphaFoldDB" id="A0A7D9CVP3"/>
<dbReference type="EMBL" id="CABFWN010000001">
    <property type="protein sequence ID" value="VUG16837.1"/>
    <property type="molecule type" value="Genomic_DNA"/>
</dbReference>
<dbReference type="EMBL" id="JABCYN010000010">
    <property type="protein sequence ID" value="KAF6015420.1"/>
    <property type="molecule type" value="Genomic_DNA"/>
</dbReference>
<dbReference type="InterPro" id="IPR011234">
    <property type="entry name" value="Fumarylacetoacetase-like_C"/>
</dbReference>
<dbReference type="SUPFAM" id="SSF56529">
    <property type="entry name" value="FAH"/>
    <property type="match status" value="1"/>
</dbReference>
<accession>A0A7D9CVP3</accession>
<proteinExistence type="inferred from homology"/>
<dbReference type="GO" id="GO:0018773">
    <property type="term" value="F:acetylpyruvate hydrolase activity"/>
    <property type="evidence" value="ECO:0007669"/>
    <property type="project" value="TreeGrafter"/>
</dbReference>
<evidence type="ECO:0000313" key="6">
    <source>
        <dbReference type="Proteomes" id="UP000478008"/>
    </source>
</evidence>
<reference evidence="5 6" key="1">
    <citation type="submission" date="2019-07" db="EMBL/GenBank/DDBJ databases">
        <authorList>
            <person name="Friedrich A."/>
            <person name="Schacherer J."/>
        </authorList>
    </citation>
    <scope>NUCLEOTIDE SEQUENCE [LARGE SCALE GENOMIC DNA]</scope>
</reference>
<dbReference type="Pfam" id="PF01557">
    <property type="entry name" value="FAA_hydrolase"/>
    <property type="match status" value="1"/>
</dbReference>
<evidence type="ECO:0000313" key="4">
    <source>
        <dbReference type="EMBL" id="KAF6015420.1"/>
    </source>
</evidence>
<keyword evidence="2" id="KW-0479">Metal-binding</keyword>
<sequence>MSYSYVNKIGKILCIGRNYTAHIKELNNLKPKEPFFFIKPQSAILKQNEGPILIPKNVVAHHEIELACVIGKRLQNLRPDKFGPKEAIDAIQGYALAIDMTARNVQAEAKRKGLPWSISKGFDTFLPISPLLSKEVITDPYNVELNLKVNDEHRQRDLTNLMIFPIHKFISSMSSIMTLNPGDVILTGTPKGVGIVNPGDIVECWCSINGKEVSDSHMKFNVAEKPGFYVFHEE</sequence>
<dbReference type="PANTHER" id="PTHR11820:SF7">
    <property type="entry name" value="ACYLPYRUVASE FAHD1, MITOCHONDRIAL"/>
    <property type="match status" value="1"/>
</dbReference>
<dbReference type="GO" id="GO:0046872">
    <property type="term" value="F:metal ion binding"/>
    <property type="evidence" value="ECO:0007669"/>
    <property type="project" value="UniProtKB-KW"/>
</dbReference>
<feature type="domain" description="Fumarylacetoacetase-like C-terminal" evidence="3">
    <location>
        <begin position="11"/>
        <end position="207"/>
    </location>
</feature>
<gene>
    <name evidence="5" type="primary">FMP41</name>
    <name evidence="5" type="ORF">DEBR0S1_26940G</name>
    <name evidence="4" type="ORF">HII12_000964</name>
</gene>
<dbReference type="GO" id="GO:0019752">
    <property type="term" value="P:carboxylic acid metabolic process"/>
    <property type="evidence" value="ECO:0007669"/>
    <property type="project" value="UniProtKB-ARBA"/>
</dbReference>
<evidence type="ECO:0000259" key="3">
    <source>
        <dbReference type="Pfam" id="PF01557"/>
    </source>
</evidence>